<keyword evidence="3" id="KW-1185">Reference proteome</keyword>
<evidence type="ECO:0000313" key="2">
    <source>
        <dbReference type="EMBL" id="MEX6687151.1"/>
    </source>
</evidence>
<dbReference type="RefSeq" id="WP_369328555.1">
    <property type="nucleotide sequence ID" value="NZ_JAULBC010000002.1"/>
</dbReference>
<feature type="chain" id="PRO_5047223068" evidence="1">
    <location>
        <begin position="20"/>
        <end position="162"/>
    </location>
</feature>
<gene>
    <name evidence="2" type="ORF">QTN47_06575</name>
</gene>
<comment type="caution">
    <text evidence="2">The sequence shown here is derived from an EMBL/GenBank/DDBJ whole genome shotgun (WGS) entry which is preliminary data.</text>
</comment>
<name>A0ABV3ZDL6_9BACT</name>
<accession>A0ABV3ZDL6</accession>
<feature type="signal peptide" evidence="1">
    <location>
        <begin position="1"/>
        <end position="19"/>
    </location>
</feature>
<protein>
    <submittedName>
        <fullName evidence="2">Uncharacterized protein</fullName>
    </submittedName>
</protein>
<dbReference type="EMBL" id="JAULBC010000002">
    <property type="protein sequence ID" value="MEX6687151.1"/>
    <property type="molecule type" value="Genomic_DNA"/>
</dbReference>
<proteinExistence type="predicted"/>
<evidence type="ECO:0000313" key="3">
    <source>
        <dbReference type="Proteomes" id="UP001560573"/>
    </source>
</evidence>
<sequence length="162" mass="18454">MKKLLTATVSILVIALACTKNVHTPTPEPEPPINIREVLTKQAWQLKELRALQGNKMYYYLRGGSNNNMNFDKEYVFFKDDNTGTYFDGVNTYNIPSWSFKDSIKSILVYNIDYRGQVLPVTWEHLKVTKDSLNYDEFYTRGGQISLAVGARTPVACGKSFP</sequence>
<reference evidence="2 3" key="1">
    <citation type="submission" date="2023-07" db="EMBL/GenBank/DDBJ databases">
        <authorList>
            <person name="Lian W.-H."/>
        </authorList>
    </citation>
    <scope>NUCLEOTIDE SEQUENCE [LARGE SCALE GENOMIC DNA]</scope>
    <source>
        <strain evidence="2 3">SYSU DXS3180</strain>
    </source>
</reference>
<organism evidence="2 3">
    <name type="scientific">Danxiaibacter flavus</name>
    <dbReference type="NCBI Taxonomy" id="3049108"/>
    <lineage>
        <taxon>Bacteria</taxon>
        <taxon>Pseudomonadati</taxon>
        <taxon>Bacteroidota</taxon>
        <taxon>Chitinophagia</taxon>
        <taxon>Chitinophagales</taxon>
        <taxon>Chitinophagaceae</taxon>
        <taxon>Danxiaibacter</taxon>
    </lineage>
</organism>
<dbReference type="Proteomes" id="UP001560573">
    <property type="component" value="Unassembled WGS sequence"/>
</dbReference>
<dbReference type="PROSITE" id="PS51257">
    <property type="entry name" value="PROKAR_LIPOPROTEIN"/>
    <property type="match status" value="1"/>
</dbReference>
<evidence type="ECO:0000256" key="1">
    <source>
        <dbReference type="SAM" id="SignalP"/>
    </source>
</evidence>
<keyword evidence="1" id="KW-0732">Signal</keyword>